<dbReference type="InterPro" id="IPR029058">
    <property type="entry name" value="AB_hydrolase_fold"/>
</dbReference>
<keyword evidence="2" id="KW-0378">Hydrolase</keyword>
<evidence type="ECO:0000313" key="2">
    <source>
        <dbReference type="EMBL" id="MEN1947667.1"/>
    </source>
</evidence>
<sequence length="262" mass="26891">MTRFAVSADGTRIAYDVHGATAGAAGTAGTAGDGGAGTGQPPILLVHGFASDPRVTWEATGWVRFLQRAGREVITVDLRGHGRSDSPVDAARYAPDVQAADLRAVLDGARVSIADVVAYSMGARIASALARLAPSSIRRLVLGGTGPLEVFATWRGGDDERMLRTADFDGNPIARAVVGPALAAGADPAVLLACIRGMTGAPLLRPGEIPVLIVVGELDPVGAGAAELAVEWRAAFASIPGRDHINVLTARVFKDAALVFLG</sequence>
<evidence type="ECO:0000259" key="1">
    <source>
        <dbReference type="Pfam" id="PF00561"/>
    </source>
</evidence>
<dbReference type="RefSeq" id="WP_342115071.1">
    <property type="nucleotide sequence ID" value="NZ_JBCAUN010000002.1"/>
</dbReference>
<reference evidence="2 3" key="1">
    <citation type="submission" date="2024-03" db="EMBL/GenBank/DDBJ databases">
        <title>YIM 134122 draft genome.</title>
        <authorList>
            <person name="Zuo S."/>
            <person name="Xiong L."/>
        </authorList>
    </citation>
    <scope>NUCLEOTIDE SEQUENCE [LARGE SCALE GENOMIC DNA]</scope>
    <source>
        <strain evidence="2 3">YIM 134122</strain>
    </source>
</reference>
<organism evidence="2 3">
    <name type="scientific">Leifsonia stereocauli</name>
    <dbReference type="NCBI Taxonomy" id="3134136"/>
    <lineage>
        <taxon>Bacteria</taxon>
        <taxon>Bacillati</taxon>
        <taxon>Actinomycetota</taxon>
        <taxon>Actinomycetes</taxon>
        <taxon>Micrococcales</taxon>
        <taxon>Microbacteriaceae</taxon>
        <taxon>Leifsonia</taxon>
    </lineage>
</organism>
<keyword evidence="3" id="KW-1185">Reference proteome</keyword>
<evidence type="ECO:0000313" key="3">
    <source>
        <dbReference type="Proteomes" id="UP001425155"/>
    </source>
</evidence>
<dbReference type="Pfam" id="PF00561">
    <property type="entry name" value="Abhydrolase_1"/>
    <property type="match status" value="1"/>
</dbReference>
<dbReference type="Gene3D" id="3.40.50.1820">
    <property type="entry name" value="alpha/beta hydrolase"/>
    <property type="match status" value="1"/>
</dbReference>
<dbReference type="EMBL" id="JBCLVG010000002">
    <property type="protein sequence ID" value="MEN1947667.1"/>
    <property type="molecule type" value="Genomic_DNA"/>
</dbReference>
<dbReference type="PANTHER" id="PTHR43798">
    <property type="entry name" value="MONOACYLGLYCEROL LIPASE"/>
    <property type="match status" value="1"/>
</dbReference>
<dbReference type="GO" id="GO:0016787">
    <property type="term" value="F:hydrolase activity"/>
    <property type="evidence" value="ECO:0007669"/>
    <property type="project" value="UniProtKB-KW"/>
</dbReference>
<dbReference type="InterPro" id="IPR050266">
    <property type="entry name" value="AB_hydrolase_sf"/>
</dbReference>
<dbReference type="SUPFAM" id="SSF53474">
    <property type="entry name" value="alpha/beta-Hydrolases"/>
    <property type="match status" value="1"/>
</dbReference>
<dbReference type="InterPro" id="IPR000073">
    <property type="entry name" value="AB_hydrolase_1"/>
</dbReference>
<gene>
    <name evidence="2" type="ORF">WJX64_14005</name>
</gene>
<dbReference type="PANTHER" id="PTHR43798:SF33">
    <property type="entry name" value="HYDROLASE, PUTATIVE (AFU_ORTHOLOGUE AFUA_2G14860)-RELATED"/>
    <property type="match status" value="1"/>
</dbReference>
<feature type="domain" description="AB hydrolase-1" evidence="1">
    <location>
        <begin position="41"/>
        <end position="155"/>
    </location>
</feature>
<dbReference type="Proteomes" id="UP001425155">
    <property type="component" value="Unassembled WGS sequence"/>
</dbReference>
<proteinExistence type="predicted"/>
<comment type="caution">
    <text evidence="2">The sequence shown here is derived from an EMBL/GenBank/DDBJ whole genome shotgun (WGS) entry which is preliminary data.</text>
</comment>
<accession>A0ABU9W6M6</accession>
<protein>
    <submittedName>
        <fullName evidence="2">Alpha/beta fold hydrolase</fullName>
    </submittedName>
</protein>
<name>A0ABU9W6M6_9MICO</name>